<evidence type="ECO:0000313" key="2">
    <source>
        <dbReference type="Proteomes" id="UP000330809"/>
    </source>
</evidence>
<dbReference type="AlphaFoldDB" id="A0A449IIM0"/>
<reference evidence="1 2" key="1">
    <citation type="submission" date="2019-02" db="EMBL/GenBank/DDBJ databases">
        <authorList>
            <consortium name="Pathogen Informatics"/>
        </authorList>
    </citation>
    <scope>NUCLEOTIDE SEQUENCE [LARGE SCALE GENOMIC DNA]</scope>
    <source>
        <strain evidence="1 2">3012STDY7103891</strain>
    </source>
</reference>
<dbReference type="Proteomes" id="UP000330809">
    <property type="component" value="Unassembled WGS sequence"/>
</dbReference>
<protein>
    <submittedName>
        <fullName evidence="1">Uncharacterized protein</fullName>
    </submittedName>
</protein>
<sequence length="331" mass="34674">MLAMASPGCASQTALCASQAIQLPQVLRCSQDPGSAAYLCGRGLARDGIPGVRQPDRVVCIAGKPAPTVFAVLTKSGVSRVPLWERACSRWHPRGAPAKPRCVHRRQASSHRLCGAHKIRGQPRTSVGAGLLAMASPECASQTALCASQAIQLPQVLRCSQNPGSAAYLCGSGLARDGIPGVRQPDRVVCIAGNPAPTGFAVLTKSGVSRVPLWERACSRWHPRGAPARPRCVHRRQASFHRFCGAHKIRGQPRTSVGAGLLAMASPECSSQTALCASQAIQLPQVLRCSQNPGSTAYLCGSGLARDGIPGVRQPDRVVCIAGNPALTGLR</sequence>
<gene>
    <name evidence="1" type="ORF">NCTC10754_01837</name>
</gene>
<proteinExistence type="predicted"/>
<name>A0A449IIM0_PSEFR</name>
<organism evidence="1 2">
    <name type="scientific">Pseudomonas fragi</name>
    <dbReference type="NCBI Taxonomy" id="296"/>
    <lineage>
        <taxon>Bacteria</taxon>
        <taxon>Pseudomonadati</taxon>
        <taxon>Pseudomonadota</taxon>
        <taxon>Gammaproteobacteria</taxon>
        <taxon>Pseudomonadales</taxon>
        <taxon>Pseudomonadaceae</taxon>
        <taxon>Pseudomonas</taxon>
    </lineage>
</organism>
<accession>A0A449IIM0</accession>
<evidence type="ECO:0000313" key="1">
    <source>
        <dbReference type="EMBL" id="VFB19254.1"/>
    </source>
</evidence>
<dbReference type="EMBL" id="CAACYJ010000027">
    <property type="protein sequence ID" value="VFB19254.1"/>
    <property type="molecule type" value="Genomic_DNA"/>
</dbReference>